<evidence type="ECO:0000256" key="1">
    <source>
        <dbReference type="ARBA" id="ARBA00004606"/>
    </source>
</evidence>
<evidence type="ECO:0000256" key="4">
    <source>
        <dbReference type="ARBA" id="ARBA00022989"/>
    </source>
</evidence>
<dbReference type="PANTHER" id="PTHR12270:SF52">
    <property type="entry name" value="GLYCOSYLTRANSFERASE-LIKE PROTEIN GNT13-RELATED"/>
    <property type="match status" value="1"/>
</dbReference>
<name>E1ZAC1_CHLVA</name>
<evidence type="ECO:0000313" key="9">
    <source>
        <dbReference type="Proteomes" id="UP000008141"/>
    </source>
</evidence>
<keyword evidence="9" id="KW-1185">Reference proteome</keyword>
<dbReference type="Pfam" id="PF13896">
    <property type="entry name" value="Glyco_transf_49"/>
    <property type="match status" value="1"/>
</dbReference>
<dbReference type="OrthoDB" id="504995at2759"/>
<keyword evidence="5 7" id="KW-0472">Membrane</keyword>
<evidence type="ECO:0000256" key="6">
    <source>
        <dbReference type="ARBA" id="ARBA00023180"/>
    </source>
</evidence>
<dbReference type="PANTHER" id="PTHR12270">
    <property type="entry name" value="GLYCOSYLTRANSFERASE-RELATED"/>
    <property type="match status" value="1"/>
</dbReference>
<feature type="transmembrane region" description="Helical" evidence="7">
    <location>
        <begin position="12"/>
        <end position="30"/>
    </location>
</feature>
<evidence type="ECO:0000256" key="2">
    <source>
        <dbReference type="ARBA" id="ARBA00022692"/>
    </source>
</evidence>
<dbReference type="GeneID" id="17356591"/>
<dbReference type="GO" id="GO:0016020">
    <property type="term" value="C:membrane"/>
    <property type="evidence" value="ECO:0007669"/>
    <property type="project" value="UniProtKB-SubCell"/>
</dbReference>
<sequence>MPPKQKSRHVALSAIVMLCFGLAVVIFKYHTQPGGQLYGVAGLGTGGGGGGTLMASSASGFGVVIDSSLSAAEISQQLTPGSSGRGPFDLSKYPGFCRKMRPPNVPVLTVQRMWLSGRQRNYTDEGFEPYVLVQRRFVPWYDERFKGYRKNKVVHLMHMFRLGVEFASTPHGYVVHSPHPVANSWNTTQATGFWYKLKKLYSDSREDMAASTFVPAASFNCDSREPEKWSFYRRLRR</sequence>
<dbReference type="InParanoid" id="E1ZAC1"/>
<dbReference type="Proteomes" id="UP000008141">
    <property type="component" value="Unassembled WGS sequence"/>
</dbReference>
<dbReference type="RefSeq" id="XP_005849339.1">
    <property type="nucleotide sequence ID" value="XM_005849277.1"/>
</dbReference>
<dbReference type="GO" id="GO:0042285">
    <property type="term" value="F:xylosyltransferase activity"/>
    <property type="evidence" value="ECO:0007669"/>
    <property type="project" value="TreeGrafter"/>
</dbReference>
<dbReference type="KEGG" id="cvr:CHLNCDRAFT_143733"/>
<dbReference type="AlphaFoldDB" id="E1ZAC1"/>
<keyword evidence="3" id="KW-0735">Signal-anchor</keyword>
<dbReference type="InterPro" id="IPR051292">
    <property type="entry name" value="Xyl/GlcA_transferase"/>
</dbReference>
<gene>
    <name evidence="8" type="ORF">CHLNCDRAFT_143733</name>
</gene>
<dbReference type="GO" id="GO:0035269">
    <property type="term" value="P:protein O-linked glycosylation via mannose"/>
    <property type="evidence" value="ECO:0007669"/>
    <property type="project" value="TreeGrafter"/>
</dbReference>
<accession>E1ZAC1</accession>
<dbReference type="EMBL" id="GL433840">
    <property type="protein sequence ID" value="EFN57237.1"/>
    <property type="molecule type" value="Genomic_DNA"/>
</dbReference>
<proteinExistence type="predicted"/>
<reference evidence="8 9" key="1">
    <citation type="journal article" date="2010" name="Plant Cell">
        <title>The Chlorella variabilis NC64A genome reveals adaptation to photosymbiosis, coevolution with viruses, and cryptic sex.</title>
        <authorList>
            <person name="Blanc G."/>
            <person name="Duncan G."/>
            <person name="Agarkova I."/>
            <person name="Borodovsky M."/>
            <person name="Gurnon J."/>
            <person name="Kuo A."/>
            <person name="Lindquist E."/>
            <person name="Lucas S."/>
            <person name="Pangilinan J."/>
            <person name="Polle J."/>
            <person name="Salamov A."/>
            <person name="Terry A."/>
            <person name="Yamada T."/>
            <person name="Dunigan D.D."/>
            <person name="Grigoriev I.V."/>
            <person name="Claverie J.M."/>
            <person name="Van Etten J.L."/>
        </authorList>
    </citation>
    <scope>NUCLEOTIDE SEQUENCE [LARGE SCALE GENOMIC DNA]</scope>
    <source>
        <strain evidence="8 9">NC64A</strain>
    </source>
</reference>
<evidence type="ECO:0000313" key="8">
    <source>
        <dbReference type="EMBL" id="EFN57237.1"/>
    </source>
</evidence>
<evidence type="ECO:0000256" key="3">
    <source>
        <dbReference type="ARBA" id="ARBA00022968"/>
    </source>
</evidence>
<comment type="subcellular location">
    <subcellularLocation>
        <location evidence="1">Membrane</location>
        <topology evidence="1">Single-pass type II membrane protein</topology>
    </subcellularLocation>
</comment>
<protein>
    <submittedName>
        <fullName evidence="8">Uncharacterized protein</fullName>
    </submittedName>
</protein>
<keyword evidence="2 7" id="KW-0812">Transmembrane</keyword>
<keyword evidence="4 7" id="KW-1133">Transmembrane helix</keyword>
<evidence type="ECO:0000256" key="7">
    <source>
        <dbReference type="SAM" id="Phobius"/>
    </source>
</evidence>
<keyword evidence="6" id="KW-0325">Glycoprotein</keyword>
<evidence type="ECO:0000256" key="5">
    <source>
        <dbReference type="ARBA" id="ARBA00023136"/>
    </source>
</evidence>
<dbReference type="GO" id="GO:0015020">
    <property type="term" value="F:glucuronosyltransferase activity"/>
    <property type="evidence" value="ECO:0007669"/>
    <property type="project" value="TreeGrafter"/>
</dbReference>
<organism evidence="9">
    <name type="scientific">Chlorella variabilis</name>
    <name type="common">Green alga</name>
    <dbReference type="NCBI Taxonomy" id="554065"/>
    <lineage>
        <taxon>Eukaryota</taxon>
        <taxon>Viridiplantae</taxon>
        <taxon>Chlorophyta</taxon>
        <taxon>core chlorophytes</taxon>
        <taxon>Trebouxiophyceae</taxon>
        <taxon>Chlorellales</taxon>
        <taxon>Chlorellaceae</taxon>
        <taxon>Chlorella clade</taxon>
        <taxon>Chlorella</taxon>
    </lineage>
</organism>